<sequence>MLRRFLFLFLIISCFLLAACRPISLSLDEESSSIVVDSDTSTLIIQTLIENEREWKTETLYAEFEVLNEELAHQLETSTLYYNTNQRGIPEQFSIDPEYGRLLHEQFDYMGTISEEELQNNIQVNVYDENHNPLQTLSMKDVNISYR</sequence>
<evidence type="ECO:0000313" key="2">
    <source>
        <dbReference type="Proteomes" id="UP000285120"/>
    </source>
</evidence>
<reference evidence="1 2" key="1">
    <citation type="submission" date="2018-09" db="EMBL/GenBank/DDBJ databases">
        <title>Genomic Encyclopedia of Archaeal and Bacterial Type Strains, Phase II (KMG-II): from individual species to whole genera.</title>
        <authorList>
            <person name="Goeker M."/>
        </authorList>
    </citation>
    <scope>NUCLEOTIDE SEQUENCE [LARGE SCALE GENOMIC DNA]</scope>
    <source>
        <strain evidence="1 2">DSM 17008</strain>
    </source>
</reference>
<proteinExistence type="predicted"/>
<accession>A0A419V6F7</accession>
<protein>
    <submittedName>
        <fullName evidence="1">Uncharacterized protein</fullName>
    </submittedName>
</protein>
<comment type="caution">
    <text evidence="1">The sequence shown here is derived from an EMBL/GenBank/DDBJ whole genome shotgun (WGS) entry which is preliminary data.</text>
</comment>
<evidence type="ECO:0000313" key="1">
    <source>
        <dbReference type="EMBL" id="RKD75574.1"/>
    </source>
</evidence>
<dbReference type="RefSeq" id="WP_120192443.1">
    <property type="nucleotide sequence ID" value="NZ_RAPK01000007.1"/>
</dbReference>
<dbReference type="AlphaFoldDB" id="A0A419V6F7"/>
<keyword evidence="2" id="KW-1185">Reference proteome</keyword>
<dbReference type="Proteomes" id="UP000285120">
    <property type="component" value="Unassembled WGS sequence"/>
</dbReference>
<dbReference type="PROSITE" id="PS51257">
    <property type="entry name" value="PROKAR_LIPOPROTEIN"/>
    <property type="match status" value="1"/>
</dbReference>
<name>A0A419V6F7_9BACL</name>
<organism evidence="1 2">
    <name type="scientific">Sinobaca qinghaiensis</name>
    <dbReference type="NCBI Taxonomy" id="342944"/>
    <lineage>
        <taxon>Bacteria</taxon>
        <taxon>Bacillati</taxon>
        <taxon>Bacillota</taxon>
        <taxon>Bacilli</taxon>
        <taxon>Bacillales</taxon>
        <taxon>Sporolactobacillaceae</taxon>
        <taxon>Sinobaca</taxon>
    </lineage>
</organism>
<gene>
    <name evidence="1" type="ORF">ATL39_1275</name>
</gene>
<dbReference type="EMBL" id="RAPK01000007">
    <property type="protein sequence ID" value="RKD75574.1"/>
    <property type="molecule type" value="Genomic_DNA"/>
</dbReference>